<dbReference type="PROSITE" id="PS00470">
    <property type="entry name" value="IDH_IMDH"/>
    <property type="match status" value="1"/>
</dbReference>
<comment type="similarity">
    <text evidence="1">Belongs to the isocitrate and isopropylmalate dehydrogenases family.</text>
</comment>
<evidence type="ECO:0000313" key="5">
    <source>
        <dbReference type="Proteomes" id="UP000580839"/>
    </source>
</evidence>
<protein>
    <submittedName>
        <fullName evidence="4">Isocitrate/isopropylmalate dehydrogenase family protein</fullName>
    </submittedName>
</protein>
<accession>A0A849SQ56</accession>
<evidence type="ECO:0000259" key="3">
    <source>
        <dbReference type="SMART" id="SM01329"/>
    </source>
</evidence>
<dbReference type="GO" id="GO:0004449">
    <property type="term" value="F:isocitrate dehydrogenase (NAD+) activity"/>
    <property type="evidence" value="ECO:0007669"/>
    <property type="project" value="TreeGrafter"/>
</dbReference>
<dbReference type="Gene3D" id="3.40.718.10">
    <property type="entry name" value="Isopropylmalate Dehydrogenase"/>
    <property type="match status" value="1"/>
</dbReference>
<dbReference type="GO" id="GO:0006102">
    <property type="term" value="P:isocitrate metabolic process"/>
    <property type="evidence" value="ECO:0007669"/>
    <property type="project" value="TreeGrafter"/>
</dbReference>
<dbReference type="SUPFAM" id="SSF53659">
    <property type="entry name" value="Isocitrate/Isopropylmalate dehydrogenase-like"/>
    <property type="match status" value="1"/>
</dbReference>
<dbReference type="InterPro" id="IPR024084">
    <property type="entry name" value="IsoPropMal-DH-like_dom"/>
</dbReference>
<dbReference type="GO" id="GO:0051287">
    <property type="term" value="F:NAD binding"/>
    <property type="evidence" value="ECO:0007669"/>
    <property type="project" value="InterPro"/>
</dbReference>
<comment type="caution">
    <text evidence="4">The sequence shown here is derived from an EMBL/GenBank/DDBJ whole genome shotgun (WGS) entry which is preliminary data.</text>
</comment>
<dbReference type="Proteomes" id="UP000580839">
    <property type="component" value="Unassembled WGS sequence"/>
</dbReference>
<dbReference type="GO" id="GO:0000287">
    <property type="term" value="F:magnesium ion binding"/>
    <property type="evidence" value="ECO:0007669"/>
    <property type="project" value="InterPro"/>
</dbReference>
<dbReference type="InterPro" id="IPR019818">
    <property type="entry name" value="IsoCit/isopropylmalate_DH_CS"/>
</dbReference>
<reference evidence="4 5" key="1">
    <citation type="submission" date="2020-04" db="EMBL/GenBank/DDBJ databases">
        <title>Metagenomic profiling of ammonia- and methane-oxidizing microorganisms in a Dutch drinking water treatment plant.</title>
        <authorList>
            <person name="Poghosyan L."/>
            <person name="Leucker S."/>
        </authorList>
    </citation>
    <scope>NUCLEOTIDE SEQUENCE [LARGE SCALE GENOMIC DNA]</scope>
    <source>
        <strain evidence="4">S-RSF-IL-03</strain>
    </source>
</reference>
<evidence type="ECO:0000313" key="4">
    <source>
        <dbReference type="EMBL" id="NOT35047.1"/>
    </source>
</evidence>
<evidence type="ECO:0000256" key="2">
    <source>
        <dbReference type="ARBA" id="ARBA00023002"/>
    </source>
</evidence>
<dbReference type="GO" id="GO:0006099">
    <property type="term" value="P:tricarboxylic acid cycle"/>
    <property type="evidence" value="ECO:0007669"/>
    <property type="project" value="TreeGrafter"/>
</dbReference>
<sequence length="366" mass="39305">MPHLVTLIPGDGIGPELVAAACRVLTETGVAIEWDVQQAGADCVAAEGTPLPPRVLESLRRTRVGLKGPISTPIGTGFRSVNVALRKELDLYVNLRPARTYAGVPRMAHDVNLVIVRENTEDLYAGLEFAKDSEGVREVSALVARLLGRTFPDDAGLSLKPISVTGSRRIARFAFEYARANGRRKVTAAHKANIMKDTDGLFLSVTREVAAGYPDIEFQDVIVDNLCMQLVQRPQQYDVLLLPNLYGDIVSDLCAGLVGGLGVAPGANLGDGIAMFEPVHGSAPQFKGSGLMNPTALLLSCVMMLQYLGEREAARRLESAITKVLAEGRVVTRDLRVAAEADRAATTEQMADAIIDALRTGARRAH</sequence>
<organism evidence="4 5">
    <name type="scientific">Eiseniibacteriota bacterium</name>
    <dbReference type="NCBI Taxonomy" id="2212470"/>
    <lineage>
        <taxon>Bacteria</taxon>
        <taxon>Candidatus Eiseniibacteriota</taxon>
    </lineage>
</organism>
<dbReference type="EMBL" id="JABFRW010000167">
    <property type="protein sequence ID" value="NOT35047.1"/>
    <property type="molecule type" value="Genomic_DNA"/>
</dbReference>
<dbReference type="Pfam" id="PF00180">
    <property type="entry name" value="Iso_dh"/>
    <property type="match status" value="1"/>
</dbReference>
<dbReference type="SMART" id="SM01329">
    <property type="entry name" value="Iso_dh"/>
    <property type="match status" value="1"/>
</dbReference>
<feature type="domain" description="Isopropylmalate dehydrogenase-like" evidence="3">
    <location>
        <begin position="4"/>
        <end position="354"/>
    </location>
</feature>
<keyword evidence="2" id="KW-0560">Oxidoreductase</keyword>
<evidence type="ECO:0000256" key="1">
    <source>
        <dbReference type="ARBA" id="ARBA00007769"/>
    </source>
</evidence>
<dbReference type="PANTHER" id="PTHR11835:SF34">
    <property type="entry name" value="ISOCITRATE DEHYDROGENASE [NAD] SUBUNIT ALPHA, MITOCHONDRIAL"/>
    <property type="match status" value="1"/>
</dbReference>
<name>A0A849SQ56_UNCEI</name>
<gene>
    <name evidence="4" type="ORF">HOP12_12915</name>
</gene>
<proteinExistence type="inferred from homology"/>
<dbReference type="AlphaFoldDB" id="A0A849SQ56"/>
<dbReference type="PANTHER" id="PTHR11835">
    <property type="entry name" value="DECARBOXYLATING DEHYDROGENASES-ISOCITRATE, ISOPROPYLMALATE, TARTRATE"/>
    <property type="match status" value="1"/>
</dbReference>